<dbReference type="Pfam" id="PF00589">
    <property type="entry name" value="Phage_integrase"/>
    <property type="match status" value="1"/>
</dbReference>
<evidence type="ECO:0000256" key="4">
    <source>
        <dbReference type="ARBA" id="ARBA00023125"/>
    </source>
</evidence>
<keyword evidence="3" id="KW-0229">DNA integration</keyword>
<evidence type="ECO:0000313" key="8">
    <source>
        <dbReference type="Proteomes" id="UP001494672"/>
    </source>
</evidence>
<dbReference type="PANTHER" id="PTHR30349:SF64">
    <property type="entry name" value="PROPHAGE INTEGRASE INTD-RELATED"/>
    <property type="match status" value="1"/>
</dbReference>
<dbReference type="PANTHER" id="PTHR30349">
    <property type="entry name" value="PHAGE INTEGRASE-RELATED"/>
    <property type="match status" value="1"/>
</dbReference>
<keyword evidence="8" id="KW-1185">Reference proteome</keyword>
<name>A0ABV1I8X0_9FIRM</name>
<comment type="similarity">
    <text evidence="2">Belongs to the 'phage' integrase family.</text>
</comment>
<dbReference type="InterPro" id="IPR004107">
    <property type="entry name" value="Integrase_SAM-like_N"/>
</dbReference>
<dbReference type="SUPFAM" id="SSF56349">
    <property type="entry name" value="DNA breaking-rejoining enzymes"/>
    <property type="match status" value="1"/>
</dbReference>
<evidence type="ECO:0000256" key="3">
    <source>
        <dbReference type="ARBA" id="ARBA00022908"/>
    </source>
</evidence>
<dbReference type="InterPro" id="IPR010998">
    <property type="entry name" value="Integrase_recombinase_N"/>
</dbReference>
<evidence type="ECO:0000256" key="2">
    <source>
        <dbReference type="ARBA" id="ARBA00008857"/>
    </source>
</evidence>
<proteinExistence type="inferred from homology"/>
<sequence>MIQRTNADMLFTDFYEQWITTYKQGAIRPVTMSKYKMAHQWLVRLIPDLKIGDITRITYQQLLNNYAAEHERQTTMDFHHHIKCAILDAVDEGLIERDPTRKAIIKGRPPKDKKQKYLNQFELQKLLANLDLGTDVSWDWFILLVAKTGMRFSEALALTPKDFDFSRQLVSVAKTWNYKGDGGFLPTKNRSSIRKIQLDWQTVIQFAGLLKNMPEDEPIFIKKQVYNSTVNDVLARHCREIDAPVITIHGLRHTHASLLLFAGVSIASVARRLGHSSMTTTQKTYIHIIQELENKDVDVIMRFLSGLN</sequence>
<dbReference type="Pfam" id="PF14659">
    <property type="entry name" value="Phage_int_SAM_3"/>
    <property type="match status" value="1"/>
</dbReference>
<feature type="domain" description="Tyr recombinase" evidence="6">
    <location>
        <begin position="113"/>
        <end position="299"/>
    </location>
</feature>
<comment type="function">
    <text evidence="1">Site-specific tyrosine recombinase, which acts by catalyzing the cutting and rejoining of the recombining DNA molecules.</text>
</comment>
<dbReference type="InterPro" id="IPR011010">
    <property type="entry name" value="DNA_brk_join_enz"/>
</dbReference>
<dbReference type="InterPro" id="IPR050090">
    <property type="entry name" value="Tyrosine_recombinase_XerCD"/>
</dbReference>
<evidence type="ECO:0000256" key="5">
    <source>
        <dbReference type="ARBA" id="ARBA00023172"/>
    </source>
</evidence>
<accession>A0ABV1I8X0</accession>
<dbReference type="Gene3D" id="1.10.443.10">
    <property type="entry name" value="Intergrase catalytic core"/>
    <property type="match status" value="1"/>
</dbReference>
<keyword evidence="5" id="KW-0233">DNA recombination</keyword>
<dbReference type="CDD" id="cd01189">
    <property type="entry name" value="INT_ICEBs1_C_like"/>
    <property type="match status" value="1"/>
</dbReference>
<evidence type="ECO:0000313" key="7">
    <source>
        <dbReference type="EMBL" id="MEQ2592662.1"/>
    </source>
</evidence>
<evidence type="ECO:0000259" key="6">
    <source>
        <dbReference type="PROSITE" id="PS51898"/>
    </source>
</evidence>
<keyword evidence="4" id="KW-0238">DNA-binding</keyword>
<protein>
    <submittedName>
        <fullName evidence="7">Tyrosine-type recombinase/integrase</fullName>
    </submittedName>
</protein>
<evidence type="ECO:0000256" key="1">
    <source>
        <dbReference type="ARBA" id="ARBA00003283"/>
    </source>
</evidence>
<dbReference type="Gene3D" id="1.10.150.130">
    <property type="match status" value="1"/>
</dbReference>
<gene>
    <name evidence="7" type="ORF">AAAU18_06985</name>
</gene>
<dbReference type="EMBL" id="JBBNGJ010000004">
    <property type="protein sequence ID" value="MEQ2592662.1"/>
    <property type="molecule type" value="Genomic_DNA"/>
</dbReference>
<dbReference type="RefSeq" id="WP_238050797.1">
    <property type="nucleotide sequence ID" value="NZ_JBBNGJ010000004.1"/>
</dbReference>
<dbReference type="PROSITE" id="PS51898">
    <property type="entry name" value="TYR_RECOMBINASE"/>
    <property type="match status" value="1"/>
</dbReference>
<dbReference type="InterPro" id="IPR013762">
    <property type="entry name" value="Integrase-like_cat_sf"/>
</dbReference>
<organism evidence="7 8">
    <name type="scientific">Coprococcus aceti</name>
    <dbReference type="NCBI Taxonomy" id="2981786"/>
    <lineage>
        <taxon>Bacteria</taxon>
        <taxon>Bacillati</taxon>
        <taxon>Bacillota</taxon>
        <taxon>Clostridia</taxon>
        <taxon>Lachnospirales</taxon>
        <taxon>Lachnospiraceae</taxon>
        <taxon>Coprococcus</taxon>
    </lineage>
</organism>
<comment type="caution">
    <text evidence="7">The sequence shown here is derived from an EMBL/GenBank/DDBJ whole genome shotgun (WGS) entry which is preliminary data.</text>
</comment>
<dbReference type="InterPro" id="IPR002104">
    <property type="entry name" value="Integrase_catalytic"/>
</dbReference>
<reference evidence="7 8" key="1">
    <citation type="submission" date="2024-04" db="EMBL/GenBank/DDBJ databases">
        <title>Human intestinal bacterial collection.</title>
        <authorList>
            <person name="Pauvert C."/>
            <person name="Hitch T.C.A."/>
            <person name="Clavel T."/>
        </authorList>
    </citation>
    <scope>NUCLEOTIDE SEQUENCE [LARGE SCALE GENOMIC DNA]</scope>
    <source>
        <strain evidence="7 8">CLA-AA-H181</strain>
    </source>
</reference>
<dbReference type="Proteomes" id="UP001494672">
    <property type="component" value="Unassembled WGS sequence"/>
</dbReference>